<feature type="domain" description="CCHC-type" evidence="4">
    <location>
        <begin position="920"/>
        <end position="935"/>
    </location>
</feature>
<feature type="region of interest" description="Disordered" evidence="2">
    <location>
        <begin position="754"/>
        <end position="793"/>
    </location>
</feature>
<feature type="region of interest" description="Disordered" evidence="2">
    <location>
        <begin position="466"/>
        <end position="496"/>
    </location>
</feature>
<keyword evidence="1" id="KW-0479">Metal-binding</keyword>
<dbReference type="Gene3D" id="4.10.60.10">
    <property type="entry name" value="Zinc finger, CCHC-type"/>
    <property type="match status" value="1"/>
</dbReference>
<evidence type="ECO:0000256" key="2">
    <source>
        <dbReference type="SAM" id="MobiDB-lite"/>
    </source>
</evidence>
<dbReference type="PROSITE" id="PS50158">
    <property type="entry name" value="ZF_CCHC"/>
    <property type="match status" value="1"/>
</dbReference>
<dbReference type="GO" id="GO:0008270">
    <property type="term" value="F:zinc ion binding"/>
    <property type="evidence" value="ECO:0007669"/>
    <property type="project" value="UniProtKB-KW"/>
</dbReference>
<proteinExistence type="predicted"/>
<dbReference type="InterPro" id="IPR001878">
    <property type="entry name" value="Znf_CCHC"/>
</dbReference>
<dbReference type="SUPFAM" id="SSF57756">
    <property type="entry name" value="Retrovirus zinc finger-like domains"/>
    <property type="match status" value="1"/>
</dbReference>
<sequence>MLLKHHNSNNMTIQKLAVHALYYYVYMTVYILEWIGVPQWLGLKRPEDAIVYIQGTTSTELFAQTSEEVVEATSSSSIAHVEDDLTMMADHSLNGLSQDVRQEEACPASPSDIQNVEEHTVRTALSSLVRLTMTQVPSIEGPLRLQEELAMALARSRELEHKLHQAFGLYLEEKRAHAHTSLLLSDTQGKLDDLCGYIESLSSQTTQAPLPVEITSADPTEECLEPQEKIDRCEADAACSSPQEEPKSQSQTSDERDVTAEEPSQQEEAETATSDYSTDDQEVLASTADADTDTDTCNAKAATVLKNEPEEDIQGKEEETVREPHEADAEVIEGPAEGPQEVVLPSSSNSDSCEAATSTPNLVESKEEPSQEGEAVSCCEYDRIYSLSSIEPVLSYLLESRTAFELDANMEPTSFTENTFLSAYDTSAPNTSNTSMLTTHVHEDHHQTLDTSLNEFFGALDEQPDAHHTDMVDSSREPPSPILARNPATSNRVPPADPQVPLSNLGRPSNLTAAPTAADWNRVEFRQHSLELDLHDLRSTVAELNGNLTELRDVLIARLPVPVTGDSQIDLRLPNPEVPEASNQPSPSFPPAHYVRFQPTPFSTPVRNSEVRRQVAFTPLEERRNTSALERSIVHGNSDSQPVARLPLPILRARASQQASLLTAGDDKKHSIDRIRLKELMSKCPKYTKSMAGDILNFARKIDHYISISLRVGLSLHETLDTIYDQYLDEESRSFINYLNEGVTKYTNQDDFLILPPTQHESSPDSRGAQEGRPDATGNPQRQEFPHQAGIEPGIERNRIALSKLHPEIVSQMITTNIHAPDNWDTLVQEAQDIEIRLKAMKNLFPANEIRYHGQVGLVTTAAPHPVVRRRFPDSNRFNHSGDSRVRPATTPARPSPSPSGPSATPARSPATSNSKENVRCYNCNKFGHFSKECPTKTTTPTRPSDKRGVNILRSHSHACSAPANSHWKIVEVCNPLTPRPTWTTMDVYLDTGSELNMISESEARRLQLEVKPLPHGTIELVAFNETTIGRASHFTVVNMKLWTAEIDHLSPTVHGNVTLETNAFITPVMFHVVDSPHIGLLLGGSFISQTKTIMDAHTDPSVFVMRDRTTLLKLENEPSSRCTFTSNESTMDHQLWKTADSVQPFSSLVKTVQYKTTKHLLWYASTAEFPQWYIVERRNGDTWTPLLDPREDTMDIFHCTAEHVHVWNETTCDPIAEDTIPAPLYKPDTIPFDGDTKHPDEDEAESRRHVNIIYYFNGASTSHVDPIFDFIVLNKVMAEYTENQKKYDNEAYRYYNTKKERDPRNSAELHLYQELEMAALRRLHAIQVDILRQRHYDERQRHNAPIRYHFERTVTIIDDSDEEHPAQRRRVNAVRSRPAPLCYASSNTAAPSTALEGPMNL</sequence>
<dbReference type="Proteomes" id="UP000241769">
    <property type="component" value="Unassembled WGS sequence"/>
</dbReference>
<gene>
    <name evidence="5" type="ORF">PROFUN_15692</name>
</gene>
<dbReference type="InterPro" id="IPR036875">
    <property type="entry name" value="Znf_CCHC_sf"/>
</dbReference>
<feature type="region of interest" description="Disordered" evidence="2">
    <location>
        <begin position="302"/>
        <end position="374"/>
    </location>
</feature>
<evidence type="ECO:0000256" key="3">
    <source>
        <dbReference type="SAM" id="Phobius"/>
    </source>
</evidence>
<organism evidence="5 6">
    <name type="scientific">Planoprotostelium fungivorum</name>
    <dbReference type="NCBI Taxonomy" id="1890364"/>
    <lineage>
        <taxon>Eukaryota</taxon>
        <taxon>Amoebozoa</taxon>
        <taxon>Evosea</taxon>
        <taxon>Variosea</taxon>
        <taxon>Cavosteliida</taxon>
        <taxon>Cavosteliaceae</taxon>
        <taxon>Planoprotostelium</taxon>
    </lineage>
</organism>
<feature type="region of interest" description="Disordered" evidence="2">
    <location>
        <begin position="234"/>
        <end position="282"/>
    </location>
</feature>
<keyword evidence="6" id="KW-1185">Reference proteome</keyword>
<dbReference type="Gene3D" id="2.40.70.10">
    <property type="entry name" value="Acid Proteases"/>
    <property type="match status" value="1"/>
</dbReference>
<name>A0A2P6MYY8_9EUKA</name>
<dbReference type="GO" id="GO:0003676">
    <property type="term" value="F:nucleic acid binding"/>
    <property type="evidence" value="ECO:0007669"/>
    <property type="project" value="InterPro"/>
</dbReference>
<feature type="compositionally biased region" description="Low complexity" evidence="2">
    <location>
        <begin position="240"/>
        <end position="252"/>
    </location>
</feature>
<feature type="compositionally biased region" description="Basic and acidic residues" evidence="2">
    <location>
        <begin position="762"/>
        <end position="774"/>
    </location>
</feature>
<keyword evidence="3" id="KW-1133">Transmembrane helix</keyword>
<keyword evidence="1" id="KW-0862">Zinc</keyword>
<dbReference type="InterPro" id="IPR021109">
    <property type="entry name" value="Peptidase_aspartic_dom_sf"/>
</dbReference>
<keyword evidence="3" id="KW-0812">Transmembrane</keyword>
<reference evidence="5 6" key="1">
    <citation type="journal article" date="2018" name="Genome Biol. Evol.">
        <title>Multiple Roots of Fruiting Body Formation in Amoebozoa.</title>
        <authorList>
            <person name="Hillmann F."/>
            <person name="Forbes G."/>
            <person name="Novohradska S."/>
            <person name="Ferling I."/>
            <person name="Riege K."/>
            <person name="Groth M."/>
            <person name="Westermann M."/>
            <person name="Marz M."/>
            <person name="Spaller T."/>
            <person name="Winckler T."/>
            <person name="Schaap P."/>
            <person name="Glockner G."/>
        </authorList>
    </citation>
    <scope>NUCLEOTIDE SEQUENCE [LARGE SCALE GENOMIC DNA]</scope>
    <source>
        <strain evidence="5 6">Jena</strain>
    </source>
</reference>
<dbReference type="EMBL" id="MDYQ01000293">
    <property type="protein sequence ID" value="PRP76896.1"/>
    <property type="molecule type" value="Genomic_DNA"/>
</dbReference>
<evidence type="ECO:0000313" key="6">
    <source>
        <dbReference type="Proteomes" id="UP000241769"/>
    </source>
</evidence>
<dbReference type="OrthoDB" id="7486164at2759"/>
<accession>A0A2P6MYY8</accession>
<feature type="region of interest" description="Disordered" evidence="2">
    <location>
        <begin position="869"/>
        <end position="916"/>
    </location>
</feature>
<keyword evidence="1" id="KW-0863">Zinc-finger</keyword>
<feature type="compositionally biased region" description="Basic and acidic residues" evidence="2">
    <location>
        <begin position="466"/>
        <end position="476"/>
    </location>
</feature>
<evidence type="ECO:0000259" key="4">
    <source>
        <dbReference type="PROSITE" id="PS50158"/>
    </source>
</evidence>
<feature type="compositionally biased region" description="Polar residues" evidence="2">
    <location>
        <begin position="345"/>
        <end position="362"/>
    </location>
</feature>
<evidence type="ECO:0000313" key="5">
    <source>
        <dbReference type="EMBL" id="PRP76896.1"/>
    </source>
</evidence>
<dbReference type="Pfam" id="PF00098">
    <property type="entry name" value="zf-CCHC"/>
    <property type="match status" value="1"/>
</dbReference>
<keyword evidence="3" id="KW-0472">Membrane</keyword>
<comment type="caution">
    <text evidence="5">The sequence shown here is derived from an EMBL/GenBank/DDBJ whole genome shotgun (WGS) entry which is preliminary data.</text>
</comment>
<dbReference type="SMART" id="SM00343">
    <property type="entry name" value="ZnF_C2HC"/>
    <property type="match status" value="1"/>
</dbReference>
<protein>
    <recommendedName>
        <fullName evidence="4">CCHC-type domain-containing protein</fullName>
    </recommendedName>
</protein>
<dbReference type="CDD" id="cd00303">
    <property type="entry name" value="retropepsin_like"/>
    <property type="match status" value="1"/>
</dbReference>
<evidence type="ECO:0000256" key="1">
    <source>
        <dbReference type="PROSITE-ProRule" id="PRU00047"/>
    </source>
</evidence>
<feature type="transmembrane region" description="Helical" evidence="3">
    <location>
        <begin position="21"/>
        <end position="41"/>
    </location>
</feature>
<feature type="compositionally biased region" description="Low complexity" evidence="2">
    <location>
        <begin position="901"/>
        <end position="915"/>
    </location>
</feature>
<dbReference type="InParanoid" id="A0A2P6MYY8"/>
<feature type="compositionally biased region" description="Basic and acidic residues" evidence="2">
    <location>
        <begin position="313"/>
        <end position="328"/>
    </location>
</feature>